<dbReference type="GO" id="GO:0046306">
    <property type="term" value="P:alkanesulfonate catabolic process"/>
    <property type="evidence" value="ECO:0007669"/>
    <property type="project" value="TreeGrafter"/>
</dbReference>
<evidence type="ECO:0000256" key="4">
    <source>
        <dbReference type="ARBA" id="ARBA00023033"/>
    </source>
</evidence>
<keyword evidence="2" id="KW-0288">FMN</keyword>
<comment type="caution">
    <text evidence="6">The sequence shown here is derived from an EMBL/GenBank/DDBJ whole genome shotgun (WGS) entry which is preliminary data.</text>
</comment>
<dbReference type="EMBL" id="SOHK01000024">
    <property type="protein sequence ID" value="TFD63005.1"/>
    <property type="molecule type" value="Genomic_DNA"/>
</dbReference>
<evidence type="ECO:0000256" key="1">
    <source>
        <dbReference type="ARBA" id="ARBA00022630"/>
    </source>
</evidence>
<keyword evidence="7" id="KW-1185">Reference proteome</keyword>
<keyword evidence="3" id="KW-0560">Oxidoreductase</keyword>
<dbReference type="CDD" id="cd01097">
    <property type="entry name" value="Tetrahydromethanopterin_reductase"/>
    <property type="match status" value="1"/>
</dbReference>
<gene>
    <name evidence="6" type="ORF">E3T47_15120</name>
</gene>
<dbReference type="Pfam" id="PF00296">
    <property type="entry name" value="Bac_luciferase"/>
    <property type="match status" value="1"/>
</dbReference>
<feature type="domain" description="Luciferase-like" evidence="5">
    <location>
        <begin position="25"/>
        <end position="223"/>
    </location>
</feature>
<dbReference type="Gene3D" id="3.20.20.30">
    <property type="entry name" value="Luciferase-like domain"/>
    <property type="match status" value="1"/>
</dbReference>
<dbReference type="InterPro" id="IPR011251">
    <property type="entry name" value="Luciferase-like_dom"/>
</dbReference>
<dbReference type="InterPro" id="IPR022480">
    <property type="entry name" value="F420_MSMEG2906"/>
</dbReference>
<keyword evidence="4" id="KW-0503">Monooxygenase</keyword>
<name>A0A4R9AJK1_9MICO</name>
<dbReference type="PANTHER" id="PTHR42847">
    <property type="entry name" value="ALKANESULFONATE MONOOXYGENASE"/>
    <property type="match status" value="1"/>
</dbReference>
<organism evidence="6 7">
    <name type="scientific">Cryobacterium ruanii</name>
    <dbReference type="NCBI Taxonomy" id="1259197"/>
    <lineage>
        <taxon>Bacteria</taxon>
        <taxon>Bacillati</taxon>
        <taxon>Actinomycetota</taxon>
        <taxon>Actinomycetes</taxon>
        <taxon>Micrococcales</taxon>
        <taxon>Microbacteriaceae</taxon>
        <taxon>Cryobacterium</taxon>
    </lineage>
</organism>
<reference evidence="6 7" key="1">
    <citation type="submission" date="2019-03" db="EMBL/GenBank/DDBJ databases">
        <title>Genomics of glacier-inhabiting Cryobacterium strains.</title>
        <authorList>
            <person name="Liu Q."/>
            <person name="Xin Y.-H."/>
        </authorList>
    </citation>
    <scope>NUCLEOTIDE SEQUENCE [LARGE SCALE GENOMIC DNA]</scope>
    <source>
        <strain evidence="6 7">Sr36</strain>
    </source>
</reference>
<dbReference type="NCBIfam" id="TIGR03856">
    <property type="entry name" value="F420_MSMEG_2906"/>
    <property type="match status" value="1"/>
</dbReference>
<dbReference type="AlphaFoldDB" id="A0A4R9AJK1"/>
<sequence>MSSTNQTNQTEPTNKNVRIGVQIAPQHAEYSKIRDMLTEVETRGFDVAFNWDHFFPLSGEPDGLHFESWTILAAWAEQTTMIEFGALVNCNSYRNADLQADMGRTIDHISGGRFIFGTGAGWFERDYQEYGYEFGTPGTRLNALDDSLHRIEARWARINPPPTRDIPVLIGGGGEKKTLRIVAQHADIWHSFSNPEVLEHKLGVLGAWCDEVGRDITEIEISTELRGRTVADADALFDLGTRLFTVGISGPDYDLGPATDWLAWRDSKNA</sequence>
<keyword evidence="1" id="KW-0285">Flavoprotein</keyword>
<dbReference type="InterPro" id="IPR050172">
    <property type="entry name" value="SsuD_RutA_monooxygenase"/>
</dbReference>
<dbReference type="InterPro" id="IPR036661">
    <property type="entry name" value="Luciferase-like_sf"/>
</dbReference>
<accession>A0A4R9AJK1</accession>
<dbReference type="OrthoDB" id="143323at2"/>
<evidence type="ECO:0000256" key="3">
    <source>
        <dbReference type="ARBA" id="ARBA00023002"/>
    </source>
</evidence>
<dbReference type="Proteomes" id="UP000298154">
    <property type="component" value="Unassembled WGS sequence"/>
</dbReference>
<evidence type="ECO:0000313" key="7">
    <source>
        <dbReference type="Proteomes" id="UP000298154"/>
    </source>
</evidence>
<evidence type="ECO:0000256" key="2">
    <source>
        <dbReference type="ARBA" id="ARBA00022643"/>
    </source>
</evidence>
<dbReference type="PANTHER" id="PTHR42847:SF8">
    <property type="entry name" value="CONSERVED PROTEIN"/>
    <property type="match status" value="1"/>
</dbReference>
<protein>
    <submittedName>
        <fullName evidence="6">LLM class F420-dependent oxidoreductase</fullName>
    </submittedName>
</protein>
<dbReference type="SUPFAM" id="SSF51679">
    <property type="entry name" value="Bacterial luciferase-like"/>
    <property type="match status" value="1"/>
</dbReference>
<dbReference type="GO" id="GO:0008726">
    <property type="term" value="F:alkanesulfonate monooxygenase activity"/>
    <property type="evidence" value="ECO:0007669"/>
    <property type="project" value="TreeGrafter"/>
</dbReference>
<dbReference type="RefSeq" id="WP_134556872.1">
    <property type="nucleotide sequence ID" value="NZ_SOHK01000024.1"/>
</dbReference>
<proteinExistence type="predicted"/>
<evidence type="ECO:0000313" key="6">
    <source>
        <dbReference type="EMBL" id="TFD63005.1"/>
    </source>
</evidence>
<evidence type="ECO:0000259" key="5">
    <source>
        <dbReference type="Pfam" id="PF00296"/>
    </source>
</evidence>